<gene>
    <name evidence="7" type="ORF">BRAFLDRAFT_76323</name>
</gene>
<reference evidence="7" key="1">
    <citation type="journal article" date="2008" name="Nature">
        <title>The amphioxus genome and the evolution of the chordate karyotype.</title>
        <authorList>
            <consortium name="US DOE Joint Genome Institute (JGI-PGF)"/>
            <person name="Putnam N.H."/>
            <person name="Butts T."/>
            <person name="Ferrier D.E.K."/>
            <person name="Furlong R.F."/>
            <person name="Hellsten U."/>
            <person name="Kawashima T."/>
            <person name="Robinson-Rechavi M."/>
            <person name="Shoguchi E."/>
            <person name="Terry A."/>
            <person name="Yu J.-K."/>
            <person name="Benito-Gutierrez E.L."/>
            <person name="Dubchak I."/>
            <person name="Garcia-Fernandez J."/>
            <person name="Gibson-Brown J.J."/>
            <person name="Grigoriev I.V."/>
            <person name="Horton A.C."/>
            <person name="de Jong P.J."/>
            <person name="Jurka J."/>
            <person name="Kapitonov V.V."/>
            <person name="Kohara Y."/>
            <person name="Kuroki Y."/>
            <person name="Lindquist E."/>
            <person name="Lucas S."/>
            <person name="Osoegawa K."/>
            <person name="Pennacchio L.A."/>
            <person name="Salamov A.A."/>
            <person name="Satou Y."/>
            <person name="Sauka-Spengler T."/>
            <person name="Schmutz J."/>
            <person name="Shin-I T."/>
            <person name="Toyoda A."/>
            <person name="Bronner-Fraser M."/>
            <person name="Fujiyama A."/>
            <person name="Holland L.Z."/>
            <person name="Holland P.W.H."/>
            <person name="Satoh N."/>
            <person name="Rokhsar D.S."/>
        </authorList>
    </citation>
    <scope>NUCLEOTIDE SEQUENCE [LARGE SCALE GENOMIC DNA]</scope>
    <source>
        <strain evidence="7">S238N-H82</strain>
        <tissue evidence="7">Testes</tissue>
    </source>
</reference>
<keyword evidence="3 5" id="KW-1133">Transmembrane helix</keyword>
<dbReference type="Pfam" id="PF00520">
    <property type="entry name" value="Ion_trans"/>
    <property type="match status" value="1"/>
</dbReference>
<dbReference type="GO" id="GO:0005216">
    <property type="term" value="F:monoatomic ion channel activity"/>
    <property type="evidence" value="ECO:0007669"/>
    <property type="project" value="InterPro"/>
</dbReference>
<evidence type="ECO:0000313" key="7">
    <source>
        <dbReference type="EMBL" id="EEN53159.1"/>
    </source>
</evidence>
<protein>
    <recommendedName>
        <fullName evidence="6">Ion transport domain-containing protein</fullName>
    </recommendedName>
</protein>
<dbReference type="GO" id="GO:0016020">
    <property type="term" value="C:membrane"/>
    <property type="evidence" value="ECO:0007669"/>
    <property type="project" value="UniProtKB-SubCell"/>
</dbReference>
<dbReference type="PANTHER" id="PTHR46399">
    <property type="entry name" value="B30.2/SPRY DOMAIN-CONTAINING PROTEIN"/>
    <property type="match status" value="1"/>
</dbReference>
<accession>C3Z2A8</accession>
<evidence type="ECO:0000256" key="2">
    <source>
        <dbReference type="ARBA" id="ARBA00022692"/>
    </source>
</evidence>
<feature type="transmembrane region" description="Helical" evidence="5">
    <location>
        <begin position="74"/>
        <end position="93"/>
    </location>
</feature>
<evidence type="ECO:0000256" key="1">
    <source>
        <dbReference type="ARBA" id="ARBA00004141"/>
    </source>
</evidence>
<dbReference type="AlphaFoldDB" id="C3Z2A8"/>
<name>C3Z2A8_BRAFL</name>
<comment type="subcellular location">
    <subcellularLocation>
        <location evidence="1">Membrane</location>
        <topology evidence="1">Multi-pass membrane protein</topology>
    </subcellularLocation>
</comment>
<dbReference type="STRING" id="7739.C3Z2A8"/>
<evidence type="ECO:0000256" key="5">
    <source>
        <dbReference type="SAM" id="Phobius"/>
    </source>
</evidence>
<keyword evidence="4 5" id="KW-0472">Membrane</keyword>
<organism>
    <name type="scientific">Branchiostoma floridae</name>
    <name type="common">Florida lancelet</name>
    <name type="synonym">Amphioxus</name>
    <dbReference type="NCBI Taxonomy" id="7739"/>
    <lineage>
        <taxon>Eukaryota</taxon>
        <taxon>Metazoa</taxon>
        <taxon>Chordata</taxon>
        <taxon>Cephalochordata</taxon>
        <taxon>Leptocardii</taxon>
        <taxon>Amphioxiformes</taxon>
        <taxon>Branchiostomatidae</taxon>
        <taxon>Branchiostoma</taxon>
    </lineage>
</organism>
<proteinExistence type="predicted"/>
<dbReference type="eggNOG" id="KOG2243">
    <property type="taxonomic scope" value="Eukaryota"/>
</dbReference>
<dbReference type="GO" id="GO:0006816">
    <property type="term" value="P:calcium ion transport"/>
    <property type="evidence" value="ECO:0007669"/>
    <property type="project" value="InterPro"/>
</dbReference>
<dbReference type="InterPro" id="IPR005821">
    <property type="entry name" value="Ion_trans_dom"/>
</dbReference>
<dbReference type="FunFam" id="1.10.287.70:FF:000017">
    <property type="entry name" value="ryanodine receptor isoform X2"/>
    <property type="match status" value="1"/>
</dbReference>
<evidence type="ECO:0000256" key="3">
    <source>
        <dbReference type="ARBA" id="ARBA00022989"/>
    </source>
</evidence>
<evidence type="ECO:0000256" key="4">
    <source>
        <dbReference type="ARBA" id="ARBA00023136"/>
    </source>
</evidence>
<dbReference type="PANTHER" id="PTHR46399:SF8">
    <property type="entry name" value="B30.2_SPRY DOMAIN-CONTAINING PROTEIN"/>
    <property type="match status" value="1"/>
</dbReference>
<sequence>MAIVCYLYTVLAFNFFRKFYDKGEEDEPDLKCESMWTCFMFHMYVGVRAGGGIGDELVEPDGDEYEYYRMIFDFTFFFLIVIILLAIVQGFIIDAFGELRDQANSVEETLESKCFICGIDAEYFNELPRGFEIHTEKEHNFANYMFFLMHLIQKDSTDYTGQESYVWQMYQERNWDFFPVGECFRKQYENELKE</sequence>
<keyword evidence="2 5" id="KW-0812">Transmembrane</keyword>
<feature type="domain" description="Ion transport" evidence="6">
    <location>
        <begin position="2"/>
        <end position="103"/>
    </location>
</feature>
<dbReference type="EMBL" id="GG666574">
    <property type="protein sequence ID" value="EEN53159.1"/>
    <property type="molecule type" value="Genomic_DNA"/>
</dbReference>
<dbReference type="InParanoid" id="C3Z2A8"/>
<dbReference type="InterPro" id="IPR015925">
    <property type="entry name" value="Ryanodine_IP3_receptor"/>
</dbReference>
<evidence type="ECO:0000259" key="6">
    <source>
        <dbReference type="Pfam" id="PF00520"/>
    </source>
</evidence>